<dbReference type="PANTHER" id="PTHR30344:SF1">
    <property type="entry name" value="6-PHOSPHOGLUCONOLACTONASE"/>
    <property type="match status" value="1"/>
</dbReference>
<comment type="caution">
    <text evidence="2">The sequence shown here is derived from an EMBL/GenBank/DDBJ whole genome shotgun (WGS) entry which is preliminary data.</text>
</comment>
<name>A0ABV6MXY5_9PSEU</name>
<gene>
    <name evidence="2" type="ORF">ACFFH7_26840</name>
</gene>
<dbReference type="InterPro" id="IPR050282">
    <property type="entry name" value="Cycloisomerase_2"/>
</dbReference>
<dbReference type="Gene3D" id="2.130.10.10">
    <property type="entry name" value="YVTN repeat-like/Quinoprotein amine dehydrogenase"/>
    <property type="match status" value="2"/>
</dbReference>
<dbReference type="RefSeq" id="WP_273935028.1">
    <property type="nucleotide sequence ID" value="NZ_CP097263.1"/>
</dbReference>
<dbReference type="Proteomes" id="UP001589810">
    <property type="component" value="Unassembled WGS sequence"/>
</dbReference>
<protein>
    <submittedName>
        <fullName evidence="2">Lactonase family protein</fullName>
    </submittedName>
</protein>
<keyword evidence="3" id="KW-1185">Reference proteome</keyword>
<dbReference type="EMBL" id="JBHLUD010000009">
    <property type="protein sequence ID" value="MFC0545152.1"/>
    <property type="molecule type" value="Genomic_DNA"/>
</dbReference>
<dbReference type="SUPFAM" id="SSF75011">
    <property type="entry name" value="3-carboxy-cis,cis-mucoante lactonizing enzyme"/>
    <property type="match status" value="1"/>
</dbReference>
<organism evidence="2 3">
    <name type="scientific">Kutzneria chonburiensis</name>
    <dbReference type="NCBI Taxonomy" id="1483604"/>
    <lineage>
        <taxon>Bacteria</taxon>
        <taxon>Bacillati</taxon>
        <taxon>Actinomycetota</taxon>
        <taxon>Actinomycetes</taxon>
        <taxon>Pseudonocardiales</taxon>
        <taxon>Pseudonocardiaceae</taxon>
        <taxon>Kutzneria</taxon>
    </lineage>
</organism>
<evidence type="ECO:0000256" key="1">
    <source>
        <dbReference type="ARBA" id="ARBA00005564"/>
    </source>
</evidence>
<evidence type="ECO:0000313" key="3">
    <source>
        <dbReference type="Proteomes" id="UP001589810"/>
    </source>
</evidence>
<sequence>MDVLFVQTNNLAGNQVLVCAIDDNGALELVSTLDTDGDGGAHDGLTFDPLDSQGSLVYDRRHRLLFAVNAGSNTVSVLGGTGPHPHLRQVVPSGGVLPVSLAQHNDLLYVLNAHAGGSITGYRIAGGRLHAVEDSTRSLELTPASGPGQNVVSPAQLVFSPDGSELVVATKAGGGGLLDVFAIGADGRPSAEFTANSAGTPAPFGFGFDGYGRLAVTDAALGVLTTYTLHHGKTRRVASQPDGKAAMCWIVRANGNFYVTDAGSNTISCYRIDEDGTPTVLNQTSTGAFPIDMAVTSDERFLYVQLAAEGKVFGYHVEDDATLTQVASLDVPASAQGIAVS</sequence>
<dbReference type="PANTHER" id="PTHR30344">
    <property type="entry name" value="6-PHOSPHOGLUCONOLACTONASE-RELATED"/>
    <property type="match status" value="1"/>
</dbReference>
<evidence type="ECO:0000313" key="2">
    <source>
        <dbReference type="EMBL" id="MFC0545152.1"/>
    </source>
</evidence>
<accession>A0ABV6MXY5</accession>
<reference evidence="2 3" key="1">
    <citation type="submission" date="2024-09" db="EMBL/GenBank/DDBJ databases">
        <authorList>
            <person name="Sun Q."/>
            <person name="Mori K."/>
        </authorList>
    </citation>
    <scope>NUCLEOTIDE SEQUENCE [LARGE SCALE GENOMIC DNA]</scope>
    <source>
        <strain evidence="2 3">TBRC 1432</strain>
    </source>
</reference>
<comment type="similarity">
    <text evidence="1">Belongs to the cycloisomerase 2 family.</text>
</comment>
<proteinExistence type="inferred from homology"/>
<dbReference type="InterPro" id="IPR019405">
    <property type="entry name" value="Lactonase_7-beta_prop"/>
</dbReference>
<dbReference type="InterPro" id="IPR015943">
    <property type="entry name" value="WD40/YVTN_repeat-like_dom_sf"/>
</dbReference>
<dbReference type="Pfam" id="PF10282">
    <property type="entry name" value="Lactonase"/>
    <property type="match status" value="1"/>
</dbReference>